<sequence length="429" mass="48737">MSMEVQLRRFNSTERRPRMLKDFLSENLNSCSSSGFKSLPRRTIPNDVVTLTPNAKSTTFQTLIKTIRNNVSFFKITKSPSSMLSLPRSLSRKLSSNKRRRNKTCKGESAIEIQISTVKIKDIIRWKSFRDLQISVVPSPPLDFHRYVTESSTVTTVTTCSSSSSAGGSSWSDGDFLTDSWDAQNDVVEVGKKNSFSSVFVGEDLVAPFVGTKEELICQDEQHSPVSVLQVAENEFSLFDQSLANIERRKQKIRQTADKFESLAKFDLAIASLDGCLSLDENSYYDEEYKDYDKEKEEDQKAKKQDWVEERANQLLDCIEATSSSLQNCDDNLGTVLLDFFREELSGNRNQNRNDGGFELEILKIAEDWINGSFANSYDIVHVNKDAYIKDMDRRGGWRRIEEVQEDLVLEIEAAILHSLINDILDMDG</sequence>
<protein>
    <submittedName>
        <fullName evidence="2">Uncharacterized protein LOC101510437</fullName>
    </submittedName>
</protein>
<dbReference type="Proteomes" id="UP000087171">
    <property type="component" value="Chromosome Ca7"/>
</dbReference>
<dbReference type="STRING" id="3827.A0A1S2YW56"/>
<gene>
    <name evidence="2" type="primary">LOC101510437</name>
</gene>
<dbReference type="OrthoDB" id="1669163at2759"/>
<reference evidence="1" key="1">
    <citation type="journal article" date="2013" name="Nat. Biotechnol.">
        <title>Draft genome sequence of chickpea (Cicer arietinum) provides a resource for trait improvement.</title>
        <authorList>
            <person name="Varshney R.K."/>
            <person name="Song C."/>
            <person name="Saxena R.K."/>
            <person name="Azam S."/>
            <person name="Yu S."/>
            <person name="Sharpe A.G."/>
            <person name="Cannon S."/>
            <person name="Baek J."/>
            <person name="Rosen B.D."/>
            <person name="Tar'an B."/>
            <person name="Millan T."/>
            <person name="Zhang X."/>
            <person name="Ramsay L.D."/>
            <person name="Iwata A."/>
            <person name="Wang Y."/>
            <person name="Nelson W."/>
            <person name="Farmer A.D."/>
            <person name="Gaur P.M."/>
            <person name="Soderlund C."/>
            <person name="Penmetsa R.V."/>
            <person name="Xu C."/>
            <person name="Bharti A.K."/>
            <person name="He W."/>
            <person name="Winter P."/>
            <person name="Zhao S."/>
            <person name="Hane J.K."/>
            <person name="Carrasquilla-Garcia N."/>
            <person name="Condie J.A."/>
            <person name="Upadhyaya H.D."/>
            <person name="Luo M.C."/>
            <person name="Thudi M."/>
            <person name="Gowda C.L."/>
            <person name="Singh N.P."/>
            <person name="Lichtenzveig J."/>
            <person name="Gali K.K."/>
            <person name="Rubio J."/>
            <person name="Nadarajan N."/>
            <person name="Dolezel J."/>
            <person name="Bansal K.C."/>
            <person name="Xu X."/>
            <person name="Edwards D."/>
            <person name="Zhang G."/>
            <person name="Kahl G."/>
            <person name="Gil J."/>
            <person name="Singh K.B."/>
            <person name="Datta S.K."/>
            <person name="Jackson S.A."/>
            <person name="Wang J."/>
            <person name="Cook D.R."/>
        </authorList>
    </citation>
    <scope>NUCLEOTIDE SEQUENCE [LARGE SCALE GENOMIC DNA]</scope>
    <source>
        <strain evidence="1">cv. CDC Frontier</strain>
    </source>
</reference>
<name>A0A1S2YW56_CICAR</name>
<accession>A0A1S2YW56</accession>
<dbReference type="PaxDb" id="3827-XP_004510870.1"/>
<evidence type="ECO:0000313" key="2">
    <source>
        <dbReference type="RefSeq" id="XP_004510870.1"/>
    </source>
</evidence>
<dbReference type="eggNOG" id="ENOG502QW90">
    <property type="taxonomic scope" value="Eukaryota"/>
</dbReference>
<dbReference type="KEGG" id="cam:101510437"/>
<keyword evidence="1" id="KW-1185">Reference proteome</keyword>
<dbReference type="PANTHER" id="PTHR33623:SF17">
    <property type="entry name" value="DUF4378 DOMAIN-CONTAINING PROTEIN"/>
    <property type="match status" value="1"/>
</dbReference>
<dbReference type="PANTHER" id="PTHR33623">
    <property type="entry name" value="OS04G0572500 PROTEIN"/>
    <property type="match status" value="1"/>
</dbReference>
<proteinExistence type="predicted"/>
<evidence type="ECO:0000313" key="1">
    <source>
        <dbReference type="Proteomes" id="UP000087171"/>
    </source>
</evidence>
<dbReference type="RefSeq" id="XP_004510870.1">
    <property type="nucleotide sequence ID" value="XM_004510813.3"/>
</dbReference>
<dbReference type="GeneID" id="101510437"/>
<organism evidence="1 2">
    <name type="scientific">Cicer arietinum</name>
    <name type="common">Chickpea</name>
    <name type="synonym">Garbanzo</name>
    <dbReference type="NCBI Taxonomy" id="3827"/>
    <lineage>
        <taxon>Eukaryota</taxon>
        <taxon>Viridiplantae</taxon>
        <taxon>Streptophyta</taxon>
        <taxon>Embryophyta</taxon>
        <taxon>Tracheophyta</taxon>
        <taxon>Spermatophyta</taxon>
        <taxon>Magnoliopsida</taxon>
        <taxon>eudicotyledons</taxon>
        <taxon>Gunneridae</taxon>
        <taxon>Pentapetalae</taxon>
        <taxon>rosids</taxon>
        <taxon>fabids</taxon>
        <taxon>Fabales</taxon>
        <taxon>Fabaceae</taxon>
        <taxon>Papilionoideae</taxon>
        <taxon>50 kb inversion clade</taxon>
        <taxon>NPAAA clade</taxon>
        <taxon>Hologalegina</taxon>
        <taxon>IRL clade</taxon>
        <taxon>Cicereae</taxon>
        <taxon>Cicer</taxon>
    </lineage>
</organism>
<reference evidence="2" key="2">
    <citation type="submission" date="2025-08" db="UniProtKB">
        <authorList>
            <consortium name="RefSeq"/>
        </authorList>
    </citation>
    <scope>IDENTIFICATION</scope>
    <source>
        <tissue evidence="2">Etiolated seedlings</tissue>
    </source>
</reference>
<dbReference type="AlphaFoldDB" id="A0A1S2YW56"/>